<sequence length="911" mass="99932">MNENPTPIALHRCRFVDYSPSPITALAFPPSPLPSLRSKKAGKERERERPGNFGSLVVGHANGNIDVLEWTGEGDELQAPQGWQLRKTLPGPHPSKVDSLALTIRYPDLCAPNKPLSTFDLRLFSSGGGSELLEWDITKSCVKRTISSQGGSIWSMAPNPASTMLALGCEDGSVRLLSLFADTLQHHRRFDHVKSRLLSIAWGPPVPRQPKPTLTTRGTAYNSGTESDDDNDDEWSDSWLVTGGSDSSLRKWDVETGRPIERMITDKIEGERTLVWTVGVLADGTVISGDSLGVVKFWDSMTCTQIHGFTAHGADVLCLVIGPEGSTVFTSGVDQKIVQFSYVPSSPEASSSTLGSSPGKWIQSASRRVHSHDVRSLAMWPPYVPIPASYTRKSSSASLYVAPILVSGGLDMTAALIPALPAHLTTSNVAARVVNPLATNAAATFEDSYYRRIPYRTTMCVARKARLISCMYETGLRIWRILDIPSTAMVIDGMDNATDPDSRVGWESVLEVELNVHTNLISSSLSEDGRWLVASDLYETKLFELTTTLTGDVKAKRDRSLTAVLQEHLTVSNSQGSPSTGGSKFLFTPDSSKMIMASSTTSIVFVIDLGSDKPTILRRFNHHQKIGLISGGRVVRGSSRSQTKHENHDADDGDDISSPPSVVQMAVSPDGQWLASSDDRGRTFVYNLDSLQVYPIFTIPAILSITRQFQYHTTIPSLPHPPNVMTFVPDKPQILLSILPNNTLHFYDVENSEVPSWAYGLNSRVPKPFFSTPDPVLGVAFEPVMPVPPLANGNVHTADVSQQPPHDVVALHSTAVFWGSSWLCKLRLDCLGQYPDRRKRRKSEAKQPISSVSSVQHSAWDTRNLRLVTHYRAILVADFLKPGELVLVERPLVDVLSKLPPAFFKPKYGQT</sequence>
<dbReference type="InterPro" id="IPR015943">
    <property type="entry name" value="WD40/YVTN_repeat-like_dom_sf"/>
</dbReference>
<evidence type="ECO:0000313" key="3">
    <source>
        <dbReference type="EMBL" id="KIM66970.1"/>
    </source>
</evidence>
<keyword evidence="1" id="KW-0853">WD repeat</keyword>
<gene>
    <name evidence="3" type="ORF">SCLCIDRAFT_21333</name>
</gene>
<dbReference type="Proteomes" id="UP000053989">
    <property type="component" value="Unassembled WGS sequence"/>
</dbReference>
<dbReference type="InParanoid" id="A0A0C3E2C1"/>
<dbReference type="GO" id="GO:0003723">
    <property type="term" value="F:RNA binding"/>
    <property type="evidence" value="ECO:0007669"/>
    <property type="project" value="TreeGrafter"/>
</dbReference>
<protein>
    <submittedName>
        <fullName evidence="3">Uncharacterized protein</fullName>
    </submittedName>
</protein>
<feature type="compositionally biased region" description="Basic and acidic residues" evidence="2">
    <location>
        <begin position="41"/>
        <end position="50"/>
    </location>
</feature>
<organism evidence="3 4">
    <name type="scientific">Scleroderma citrinum Foug A</name>
    <dbReference type="NCBI Taxonomy" id="1036808"/>
    <lineage>
        <taxon>Eukaryota</taxon>
        <taxon>Fungi</taxon>
        <taxon>Dikarya</taxon>
        <taxon>Basidiomycota</taxon>
        <taxon>Agaricomycotina</taxon>
        <taxon>Agaricomycetes</taxon>
        <taxon>Agaricomycetidae</taxon>
        <taxon>Boletales</taxon>
        <taxon>Sclerodermatineae</taxon>
        <taxon>Sclerodermataceae</taxon>
        <taxon>Scleroderma</taxon>
    </lineage>
</organism>
<evidence type="ECO:0000313" key="4">
    <source>
        <dbReference type="Proteomes" id="UP000053989"/>
    </source>
</evidence>
<dbReference type="OrthoDB" id="8883818at2759"/>
<dbReference type="STRING" id="1036808.A0A0C3E2C1"/>
<dbReference type="InterPro" id="IPR001680">
    <property type="entry name" value="WD40_rpt"/>
</dbReference>
<dbReference type="InterPro" id="IPR046351">
    <property type="entry name" value="UTP4"/>
</dbReference>
<accession>A0A0C3E2C1</accession>
<dbReference type="PROSITE" id="PS50082">
    <property type="entry name" value="WD_REPEATS_2"/>
    <property type="match status" value="1"/>
</dbReference>
<dbReference type="InterPro" id="IPR036322">
    <property type="entry name" value="WD40_repeat_dom_sf"/>
</dbReference>
<reference evidence="4" key="2">
    <citation type="submission" date="2015-01" db="EMBL/GenBank/DDBJ databases">
        <title>Evolutionary Origins and Diversification of the Mycorrhizal Mutualists.</title>
        <authorList>
            <consortium name="DOE Joint Genome Institute"/>
            <consortium name="Mycorrhizal Genomics Consortium"/>
            <person name="Kohler A."/>
            <person name="Kuo A."/>
            <person name="Nagy L.G."/>
            <person name="Floudas D."/>
            <person name="Copeland A."/>
            <person name="Barry K.W."/>
            <person name="Cichocki N."/>
            <person name="Veneault-Fourrey C."/>
            <person name="LaButti K."/>
            <person name="Lindquist E.A."/>
            <person name="Lipzen A."/>
            <person name="Lundell T."/>
            <person name="Morin E."/>
            <person name="Murat C."/>
            <person name="Riley R."/>
            <person name="Ohm R."/>
            <person name="Sun H."/>
            <person name="Tunlid A."/>
            <person name="Henrissat B."/>
            <person name="Grigoriev I.V."/>
            <person name="Hibbett D.S."/>
            <person name="Martin F."/>
        </authorList>
    </citation>
    <scope>NUCLEOTIDE SEQUENCE [LARGE SCALE GENOMIC DNA]</scope>
    <source>
        <strain evidence="4">Foug A</strain>
    </source>
</reference>
<evidence type="ECO:0000256" key="2">
    <source>
        <dbReference type="SAM" id="MobiDB-lite"/>
    </source>
</evidence>
<dbReference type="GO" id="GO:0030686">
    <property type="term" value="C:90S preribosome"/>
    <property type="evidence" value="ECO:0007669"/>
    <property type="project" value="InterPro"/>
</dbReference>
<dbReference type="GO" id="GO:0000462">
    <property type="term" value="P:maturation of SSU-rRNA from tricistronic rRNA transcript (SSU-rRNA, 5.8S rRNA, LSU-rRNA)"/>
    <property type="evidence" value="ECO:0007669"/>
    <property type="project" value="InterPro"/>
</dbReference>
<dbReference type="PANTHER" id="PTHR44163">
    <property type="entry name" value="U3 SMALL NUCLEOLAR RNA-ASSOCIATED PROTEIN 4 HOMOLOG"/>
    <property type="match status" value="1"/>
</dbReference>
<dbReference type="PANTHER" id="PTHR44163:SF1">
    <property type="entry name" value="U3 SMALL NUCLEOLAR RNA-ASSOCIATED PROTEIN 4 HOMOLOG"/>
    <property type="match status" value="1"/>
</dbReference>
<name>A0A0C3E2C1_9AGAM</name>
<feature type="compositionally biased region" description="Low complexity" evidence="2">
    <location>
        <begin position="632"/>
        <end position="641"/>
    </location>
</feature>
<dbReference type="EMBL" id="KN822014">
    <property type="protein sequence ID" value="KIM66970.1"/>
    <property type="molecule type" value="Genomic_DNA"/>
</dbReference>
<dbReference type="SUPFAM" id="SSF82171">
    <property type="entry name" value="DPP6 N-terminal domain-like"/>
    <property type="match status" value="1"/>
</dbReference>
<dbReference type="SMART" id="SM00320">
    <property type="entry name" value="WD40"/>
    <property type="match status" value="6"/>
</dbReference>
<feature type="region of interest" description="Disordered" evidence="2">
    <location>
        <begin position="632"/>
        <end position="660"/>
    </location>
</feature>
<feature type="compositionally biased region" description="Acidic residues" evidence="2">
    <location>
        <begin position="226"/>
        <end position="236"/>
    </location>
</feature>
<feature type="region of interest" description="Disordered" evidence="2">
    <location>
        <begin position="29"/>
        <end position="56"/>
    </location>
</feature>
<evidence type="ECO:0000256" key="1">
    <source>
        <dbReference type="PROSITE-ProRule" id="PRU00221"/>
    </source>
</evidence>
<feature type="region of interest" description="Disordered" evidence="2">
    <location>
        <begin position="208"/>
        <end position="236"/>
    </location>
</feature>
<dbReference type="GO" id="GO:0034455">
    <property type="term" value="C:t-UTP complex"/>
    <property type="evidence" value="ECO:0007669"/>
    <property type="project" value="TreeGrafter"/>
</dbReference>
<dbReference type="SUPFAM" id="SSF50978">
    <property type="entry name" value="WD40 repeat-like"/>
    <property type="match status" value="1"/>
</dbReference>
<dbReference type="HOGENOM" id="CLU_002392_2_0_1"/>
<reference evidence="3 4" key="1">
    <citation type="submission" date="2014-04" db="EMBL/GenBank/DDBJ databases">
        <authorList>
            <consortium name="DOE Joint Genome Institute"/>
            <person name="Kuo A."/>
            <person name="Kohler A."/>
            <person name="Nagy L.G."/>
            <person name="Floudas D."/>
            <person name="Copeland A."/>
            <person name="Barry K.W."/>
            <person name="Cichocki N."/>
            <person name="Veneault-Fourrey C."/>
            <person name="LaButti K."/>
            <person name="Lindquist E.A."/>
            <person name="Lipzen A."/>
            <person name="Lundell T."/>
            <person name="Morin E."/>
            <person name="Murat C."/>
            <person name="Sun H."/>
            <person name="Tunlid A."/>
            <person name="Henrissat B."/>
            <person name="Grigoriev I.V."/>
            <person name="Hibbett D.S."/>
            <person name="Martin F."/>
            <person name="Nordberg H.P."/>
            <person name="Cantor M.N."/>
            <person name="Hua S.X."/>
        </authorList>
    </citation>
    <scope>NUCLEOTIDE SEQUENCE [LARGE SCALE GENOMIC DNA]</scope>
    <source>
        <strain evidence="3 4">Foug A</strain>
    </source>
</reference>
<dbReference type="FunCoup" id="A0A0C3E2C1">
    <property type="interactions" value="545"/>
</dbReference>
<keyword evidence="4" id="KW-1185">Reference proteome</keyword>
<dbReference type="Pfam" id="PF00400">
    <property type="entry name" value="WD40"/>
    <property type="match status" value="2"/>
</dbReference>
<proteinExistence type="predicted"/>
<feature type="compositionally biased region" description="Polar residues" evidence="2">
    <location>
        <begin position="212"/>
        <end position="225"/>
    </location>
</feature>
<dbReference type="Gene3D" id="2.130.10.10">
    <property type="entry name" value="YVTN repeat-like/Quinoprotein amine dehydrogenase"/>
    <property type="match status" value="2"/>
</dbReference>
<dbReference type="GO" id="GO:0032040">
    <property type="term" value="C:small-subunit processome"/>
    <property type="evidence" value="ECO:0007669"/>
    <property type="project" value="TreeGrafter"/>
</dbReference>
<feature type="repeat" description="WD" evidence="1">
    <location>
        <begin position="240"/>
        <end position="262"/>
    </location>
</feature>
<dbReference type="AlphaFoldDB" id="A0A0C3E2C1"/>